<reference evidence="6" key="1">
    <citation type="journal article" date="2014" name="Front. Microbiol.">
        <title>High frequency of phylogenetically diverse reductive dehalogenase-homologous genes in deep subseafloor sedimentary metagenomes.</title>
        <authorList>
            <person name="Kawai M."/>
            <person name="Futagami T."/>
            <person name="Toyoda A."/>
            <person name="Takaki Y."/>
            <person name="Nishi S."/>
            <person name="Hori S."/>
            <person name="Arai W."/>
            <person name="Tsubouchi T."/>
            <person name="Morono Y."/>
            <person name="Uchiyama I."/>
            <person name="Ito T."/>
            <person name="Fujiyama A."/>
            <person name="Inagaki F."/>
            <person name="Takami H."/>
        </authorList>
    </citation>
    <scope>NUCLEOTIDE SEQUENCE</scope>
    <source>
        <strain evidence="6">Expedition CK06-06</strain>
    </source>
</reference>
<dbReference type="PANTHER" id="PTHR42711">
    <property type="entry name" value="ABC TRANSPORTER ATP-BINDING PROTEIN"/>
    <property type="match status" value="1"/>
</dbReference>
<keyword evidence="3" id="KW-0547">Nucleotide-binding</keyword>
<evidence type="ECO:0000256" key="1">
    <source>
        <dbReference type="ARBA" id="ARBA00005417"/>
    </source>
</evidence>
<evidence type="ECO:0000256" key="4">
    <source>
        <dbReference type="ARBA" id="ARBA00022840"/>
    </source>
</evidence>
<dbReference type="InterPro" id="IPR003439">
    <property type="entry name" value="ABC_transporter-like_ATP-bd"/>
</dbReference>
<feature type="domain" description="ABC transporter" evidence="5">
    <location>
        <begin position="6"/>
        <end position="230"/>
    </location>
</feature>
<accession>X1KWS2</accession>
<dbReference type="SMART" id="SM00382">
    <property type="entry name" value="AAA"/>
    <property type="match status" value="1"/>
</dbReference>
<dbReference type="Pfam" id="PF00005">
    <property type="entry name" value="ABC_tran"/>
    <property type="match status" value="1"/>
</dbReference>
<protein>
    <recommendedName>
        <fullName evidence="5">ABC transporter domain-containing protein</fullName>
    </recommendedName>
</protein>
<evidence type="ECO:0000313" key="6">
    <source>
        <dbReference type="EMBL" id="GAH98085.1"/>
    </source>
</evidence>
<sequence>MNDPVIQVKDFRKVYGDLVAVDGISFEVQRGEIFGLLGPNGAGKTSTLESLEGLRAPDGGTLRVMDVDPARQSRKLRNLIGVQLQTSGLPDSINLDEAMKFFCAYHGIAPRYDLLDRFGLKEKRRTQYYQLFAGQQRRLGLALAVTHNPPVLFLDEPTAGLDVASRIELHNLMRELQIADTTIILATHDMAEANEMAGRLAILLHGKIAATGTPLELTATGAGFTKISVLTKGSSLSNPDLNFPAVSKRIVKDEYVIYYSTDIGPTVSAIIAHVKAQEDTLVDLRVERPSLEDRFLEITTTGGVQ</sequence>
<proteinExistence type="inferred from homology"/>
<dbReference type="InterPro" id="IPR003593">
    <property type="entry name" value="AAA+_ATPase"/>
</dbReference>
<evidence type="ECO:0000256" key="3">
    <source>
        <dbReference type="ARBA" id="ARBA00022741"/>
    </source>
</evidence>
<dbReference type="InterPro" id="IPR050763">
    <property type="entry name" value="ABC_transporter_ATP-binding"/>
</dbReference>
<dbReference type="EMBL" id="BARV01001598">
    <property type="protein sequence ID" value="GAH98085.1"/>
    <property type="molecule type" value="Genomic_DNA"/>
</dbReference>
<dbReference type="SUPFAM" id="SSF52540">
    <property type="entry name" value="P-loop containing nucleoside triphosphate hydrolases"/>
    <property type="match status" value="1"/>
</dbReference>
<dbReference type="GO" id="GO:0005524">
    <property type="term" value="F:ATP binding"/>
    <property type="evidence" value="ECO:0007669"/>
    <property type="project" value="UniProtKB-KW"/>
</dbReference>
<comment type="caution">
    <text evidence="6">The sequence shown here is derived from an EMBL/GenBank/DDBJ whole genome shotgun (WGS) entry which is preliminary data.</text>
</comment>
<evidence type="ECO:0000259" key="5">
    <source>
        <dbReference type="PROSITE" id="PS50893"/>
    </source>
</evidence>
<dbReference type="GO" id="GO:0016887">
    <property type="term" value="F:ATP hydrolysis activity"/>
    <property type="evidence" value="ECO:0007669"/>
    <property type="project" value="InterPro"/>
</dbReference>
<dbReference type="PANTHER" id="PTHR42711:SF5">
    <property type="entry name" value="ABC TRANSPORTER ATP-BINDING PROTEIN NATA"/>
    <property type="match status" value="1"/>
</dbReference>
<dbReference type="CDD" id="cd03230">
    <property type="entry name" value="ABC_DR_subfamily_A"/>
    <property type="match status" value="1"/>
</dbReference>
<keyword evidence="4" id="KW-0067">ATP-binding</keyword>
<dbReference type="InterPro" id="IPR027417">
    <property type="entry name" value="P-loop_NTPase"/>
</dbReference>
<evidence type="ECO:0000256" key="2">
    <source>
        <dbReference type="ARBA" id="ARBA00022448"/>
    </source>
</evidence>
<dbReference type="Gene3D" id="3.40.50.300">
    <property type="entry name" value="P-loop containing nucleotide triphosphate hydrolases"/>
    <property type="match status" value="1"/>
</dbReference>
<gene>
    <name evidence="6" type="ORF">S06H3_04531</name>
</gene>
<comment type="similarity">
    <text evidence="1">Belongs to the ABC transporter superfamily.</text>
</comment>
<keyword evidence="2" id="KW-0813">Transport</keyword>
<organism evidence="6">
    <name type="scientific">marine sediment metagenome</name>
    <dbReference type="NCBI Taxonomy" id="412755"/>
    <lineage>
        <taxon>unclassified sequences</taxon>
        <taxon>metagenomes</taxon>
        <taxon>ecological metagenomes</taxon>
    </lineage>
</organism>
<dbReference type="PROSITE" id="PS50893">
    <property type="entry name" value="ABC_TRANSPORTER_2"/>
    <property type="match status" value="1"/>
</dbReference>
<dbReference type="AlphaFoldDB" id="X1KWS2"/>
<name>X1KWS2_9ZZZZ</name>